<dbReference type="Proteomes" id="UP001165079">
    <property type="component" value="Unassembled WGS sequence"/>
</dbReference>
<dbReference type="InterPro" id="IPR004143">
    <property type="entry name" value="BPL_LPL_catalytic"/>
</dbReference>
<dbReference type="PROSITE" id="PS51733">
    <property type="entry name" value="BPL_LPL_CATALYTIC"/>
    <property type="match status" value="1"/>
</dbReference>
<accession>A0A9W6SUN2</accession>
<comment type="caution">
    <text evidence="5">The sequence shown here is derived from an EMBL/GenBank/DDBJ whole genome shotgun (WGS) entry which is preliminary data.</text>
</comment>
<dbReference type="InterPro" id="IPR003142">
    <property type="entry name" value="BPL_C"/>
</dbReference>
<dbReference type="Pfam" id="PF02237">
    <property type="entry name" value="BPL_C"/>
    <property type="match status" value="1"/>
</dbReference>
<evidence type="ECO:0000256" key="1">
    <source>
        <dbReference type="ARBA" id="ARBA00022598"/>
    </source>
</evidence>
<proteinExistence type="predicted"/>
<dbReference type="GO" id="GO:0004077">
    <property type="term" value="F:biotin--[biotin carboxyl-carrier protein] ligase activity"/>
    <property type="evidence" value="ECO:0007669"/>
    <property type="project" value="UniProtKB-EC"/>
</dbReference>
<evidence type="ECO:0000313" key="6">
    <source>
        <dbReference type="Proteomes" id="UP001165079"/>
    </source>
</evidence>
<evidence type="ECO:0000256" key="2">
    <source>
        <dbReference type="ARBA" id="ARBA00023267"/>
    </source>
</evidence>
<keyword evidence="2" id="KW-0092">Biotin</keyword>
<evidence type="ECO:0000259" key="4">
    <source>
        <dbReference type="PROSITE" id="PS51733"/>
    </source>
</evidence>
<dbReference type="Pfam" id="PF03099">
    <property type="entry name" value="BPL_LplA_LipB"/>
    <property type="match status" value="1"/>
</dbReference>
<gene>
    <name evidence="5" type="ORF">Afil01_58780</name>
</gene>
<dbReference type="InterPro" id="IPR004408">
    <property type="entry name" value="Biotin_CoA_COase_ligase"/>
</dbReference>
<keyword evidence="6" id="KW-1185">Reference proteome</keyword>
<dbReference type="AlphaFoldDB" id="A0A9W6SUN2"/>
<dbReference type="CDD" id="cd16442">
    <property type="entry name" value="BPL"/>
    <property type="match status" value="1"/>
</dbReference>
<organism evidence="5 6">
    <name type="scientific">Actinorhabdospora filicis</name>
    <dbReference type="NCBI Taxonomy" id="1785913"/>
    <lineage>
        <taxon>Bacteria</taxon>
        <taxon>Bacillati</taxon>
        <taxon>Actinomycetota</taxon>
        <taxon>Actinomycetes</taxon>
        <taxon>Micromonosporales</taxon>
        <taxon>Micromonosporaceae</taxon>
        <taxon>Actinorhabdospora</taxon>
    </lineage>
</organism>
<dbReference type="Gene3D" id="2.30.30.100">
    <property type="match status" value="1"/>
</dbReference>
<dbReference type="NCBIfam" id="TIGR00121">
    <property type="entry name" value="birA_ligase"/>
    <property type="match status" value="1"/>
</dbReference>
<reference evidence="5" key="1">
    <citation type="submission" date="2023-03" db="EMBL/GenBank/DDBJ databases">
        <title>Actinorhabdospora filicis NBRC 111898.</title>
        <authorList>
            <person name="Ichikawa N."/>
            <person name="Sato H."/>
            <person name="Tonouchi N."/>
        </authorList>
    </citation>
    <scope>NUCLEOTIDE SEQUENCE</scope>
    <source>
        <strain evidence="5">NBRC 111898</strain>
    </source>
</reference>
<evidence type="ECO:0000256" key="3">
    <source>
        <dbReference type="ARBA" id="ARBA00024227"/>
    </source>
</evidence>
<dbReference type="GO" id="GO:0005737">
    <property type="term" value="C:cytoplasm"/>
    <property type="evidence" value="ECO:0007669"/>
    <property type="project" value="TreeGrafter"/>
</dbReference>
<name>A0A9W6SUN2_9ACTN</name>
<dbReference type="InterPro" id="IPR045864">
    <property type="entry name" value="aa-tRNA-synth_II/BPL/LPL"/>
</dbReference>
<evidence type="ECO:0000313" key="5">
    <source>
        <dbReference type="EMBL" id="GLZ81071.1"/>
    </source>
</evidence>
<dbReference type="Gene3D" id="3.30.930.10">
    <property type="entry name" value="Bira Bifunctional Protein, Domain 2"/>
    <property type="match status" value="1"/>
</dbReference>
<dbReference type="PANTHER" id="PTHR12835">
    <property type="entry name" value="BIOTIN PROTEIN LIGASE"/>
    <property type="match status" value="1"/>
</dbReference>
<dbReference type="EMBL" id="BSTX01000004">
    <property type="protein sequence ID" value="GLZ81071.1"/>
    <property type="molecule type" value="Genomic_DNA"/>
</dbReference>
<dbReference type="PANTHER" id="PTHR12835:SF5">
    <property type="entry name" value="BIOTIN--PROTEIN LIGASE"/>
    <property type="match status" value="1"/>
</dbReference>
<sequence>MTGRDPIDADAVRARLTGSLWHDVRAVPATGSTNADLAALARAGAPEGTVLSADRQDAGRGRLGRGWTSPSGAGLAVSVLLRPTVPPARFGWLTLLAGLSLVEVSRETAGAEAWLKWPNDLLLGPERRKGAGILAEIAPPTGVVLGMGLNVSLTEAELPREDATSLELAGAKELDRTVLLAALLDRLEARYRAWSAAGGDPEVLLPGYLAVCDTIGRPVRAELPDGGSLTGLAETVDTDGRLVIAHRDGRTPVAAADVVHLRPQNTVDT</sequence>
<protein>
    <recommendedName>
        <fullName evidence="3">biotin--[biotin carboxyl-carrier protein] ligase</fullName>
        <ecNumber evidence="3">6.3.4.15</ecNumber>
    </recommendedName>
</protein>
<dbReference type="EC" id="6.3.4.15" evidence="3"/>
<feature type="domain" description="BPL/LPL catalytic" evidence="4">
    <location>
        <begin position="23"/>
        <end position="195"/>
    </location>
</feature>
<keyword evidence="1 5" id="KW-0436">Ligase</keyword>
<dbReference type="SUPFAM" id="SSF55681">
    <property type="entry name" value="Class II aaRS and biotin synthetases"/>
    <property type="match status" value="1"/>
</dbReference>
<dbReference type="RefSeq" id="WP_285666399.1">
    <property type="nucleotide sequence ID" value="NZ_BSTX01000004.1"/>
</dbReference>